<organism evidence="2 3">
    <name type="scientific">Scyliorhinus torazame</name>
    <name type="common">Cloudy catshark</name>
    <name type="synonym">Catulus torazame</name>
    <dbReference type="NCBI Taxonomy" id="75743"/>
    <lineage>
        <taxon>Eukaryota</taxon>
        <taxon>Metazoa</taxon>
        <taxon>Chordata</taxon>
        <taxon>Craniata</taxon>
        <taxon>Vertebrata</taxon>
        <taxon>Chondrichthyes</taxon>
        <taxon>Elasmobranchii</taxon>
        <taxon>Galeomorphii</taxon>
        <taxon>Galeoidea</taxon>
        <taxon>Carcharhiniformes</taxon>
        <taxon>Scyliorhinidae</taxon>
        <taxon>Scyliorhinus</taxon>
    </lineage>
</organism>
<dbReference type="Gene3D" id="2.60.40.640">
    <property type="match status" value="1"/>
</dbReference>
<feature type="non-terminal residue" evidence="2">
    <location>
        <position position="1"/>
    </location>
</feature>
<evidence type="ECO:0000313" key="3">
    <source>
        <dbReference type="Proteomes" id="UP000288216"/>
    </source>
</evidence>
<evidence type="ECO:0000313" key="2">
    <source>
        <dbReference type="EMBL" id="GCB83689.1"/>
    </source>
</evidence>
<accession>A0A401QE64</accession>
<protein>
    <submittedName>
        <fullName evidence="2">Uncharacterized protein</fullName>
    </submittedName>
</protein>
<dbReference type="Pfam" id="PF03643">
    <property type="entry name" value="Vps26"/>
    <property type="match status" value="1"/>
</dbReference>
<dbReference type="InterPro" id="IPR014752">
    <property type="entry name" value="Arrestin-like_C"/>
</dbReference>
<name>A0A401QE64_SCYTO</name>
<keyword evidence="3" id="KW-1185">Reference proteome</keyword>
<dbReference type="GO" id="GO:0006886">
    <property type="term" value="P:intracellular protein transport"/>
    <property type="evidence" value="ECO:0007669"/>
    <property type="project" value="InterPro"/>
</dbReference>
<reference evidence="2 3" key="1">
    <citation type="journal article" date="2018" name="Nat. Ecol. Evol.">
        <title>Shark genomes provide insights into elasmobranch evolution and the origin of vertebrates.</title>
        <authorList>
            <person name="Hara Y"/>
            <person name="Yamaguchi K"/>
            <person name="Onimaru K"/>
            <person name="Kadota M"/>
            <person name="Koyanagi M"/>
            <person name="Keeley SD"/>
            <person name="Tatsumi K"/>
            <person name="Tanaka K"/>
            <person name="Motone F"/>
            <person name="Kageyama Y"/>
            <person name="Nozu R"/>
            <person name="Adachi N"/>
            <person name="Nishimura O"/>
            <person name="Nakagawa R"/>
            <person name="Tanegashima C"/>
            <person name="Kiyatake I"/>
            <person name="Matsumoto R"/>
            <person name="Murakumo K"/>
            <person name="Nishida K"/>
            <person name="Terakita A"/>
            <person name="Kuratani S"/>
            <person name="Sato K"/>
            <person name="Hyodo S Kuraku.S."/>
        </authorList>
    </citation>
    <scope>NUCLEOTIDE SEQUENCE [LARGE SCALE GENOMIC DNA]</scope>
</reference>
<evidence type="ECO:0000256" key="1">
    <source>
        <dbReference type="ARBA" id="ARBA00009100"/>
    </source>
</evidence>
<dbReference type="InterPro" id="IPR028934">
    <property type="entry name" value="Vps26-related"/>
</dbReference>
<comment type="similarity">
    <text evidence="1">Belongs to the VPS26 family.</text>
</comment>
<gene>
    <name evidence="2" type="ORF">scyTo_0024307</name>
</gene>
<dbReference type="Proteomes" id="UP000288216">
    <property type="component" value="Unassembled WGS sequence"/>
</dbReference>
<proteinExistence type="inferred from homology"/>
<dbReference type="EMBL" id="BFAA01043055">
    <property type="protein sequence ID" value="GCB83689.1"/>
    <property type="molecule type" value="Genomic_DNA"/>
</dbReference>
<dbReference type="OrthoDB" id="3821113at2759"/>
<sequence>SFLGGLFTPVCDINIVLNDADTRKTAEIKSEDGKIEKHYLFYDGESATGKCVVTLHLQPIPGYSVTVVGLVLNSGSSDVLSQYC</sequence>
<dbReference type="STRING" id="75743.A0A401QE64"/>
<dbReference type="AlphaFoldDB" id="A0A401QE64"/>
<comment type="caution">
    <text evidence="2">The sequence shown here is derived from an EMBL/GenBank/DDBJ whole genome shotgun (WGS) entry which is preliminary data.</text>
</comment>